<keyword evidence="2 5" id="KW-0540">Nuclease</keyword>
<dbReference type="InterPro" id="IPR020579">
    <property type="entry name" value="Exonuc_VII_lsu_C"/>
</dbReference>
<dbReference type="Pfam" id="PF02601">
    <property type="entry name" value="Exonuc_VII_L"/>
    <property type="match status" value="1"/>
</dbReference>
<dbReference type="NCBIfam" id="TIGR00237">
    <property type="entry name" value="xseA"/>
    <property type="match status" value="1"/>
</dbReference>
<dbReference type="GO" id="GO:0008855">
    <property type="term" value="F:exodeoxyribonuclease VII activity"/>
    <property type="evidence" value="ECO:0007669"/>
    <property type="project" value="UniProtKB-UniRule"/>
</dbReference>
<evidence type="ECO:0000256" key="4">
    <source>
        <dbReference type="ARBA" id="ARBA00022839"/>
    </source>
</evidence>
<dbReference type="InterPro" id="IPR025824">
    <property type="entry name" value="OB-fold_nuc-bd_dom"/>
</dbReference>
<dbReference type="GO" id="GO:0005737">
    <property type="term" value="C:cytoplasm"/>
    <property type="evidence" value="ECO:0007669"/>
    <property type="project" value="UniProtKB-SubCell"/>
</dbReference>
<comment type="similarity">
    <text evidence="5 6">Belongs to the XseA family.</text>
</comment>
<protein>
    <recommendedName>
        <fullName evidence="5">Exodeoxyribonuclease 7 large subunit</fullName>
        <ecNumber evidence="5">3.1.11.6</ecNumber>
    </recommendedName>
    <alternativeName>
        <fullName evidence="5">Exodeoxyribonuclease VII large subunit</fullName>
        <shortName evidence="5">Exonuclease VII large subunit</shortName>
    </alternativeName>
</protein>
<comment type="subcellular location">
    <subcellularLocation>
        <location evidence="5 6">Cytoplasm</location>
    </subcellularLocation>
</comment>
<dbReference type="KEGG" id="ifn:GM661_11305"/>
<dbReference type="EMBL" id="CP046640">
    <property type="protein sequence ID" value="QTL98512.1"/>
    <property type="molecule type" value="Genomic_DNA"/>
</dbReference>
<keyword evidence="1 5" id="KW-0963">Cytoplasm</keyword>
<feature type="domain" description="OB-fold nucleic acid binding" evidence="8">
    <location>
        <begin position="6"/>
        <end position="101"/>
    </location>
</feature>
<gene>
    <name evidence="5" type="primary">xseA</name>
    <name evidence="9" type="ORF">GM661_11305</name>
</gene>
<evidence type="ECO:0000256" key="6">
    <source>
        <dbReference type="RuleBase" id="RU004355"/>
    </source>
</evidence>
<keyword evidence="10" id="KW-1185">Reference proteome</keyword>
<sequence>MDRKIYSVSRITDYIKDLFAGDNLLNDIWVVGEISNFHHHSSGHMYFTLKDSNTCLNSLMFKGYNRYLKYKLEDGMKVNAHGYIDLYKPRGSYQFYIDKIEPAGKGALYLAFEQLKEKLEKEGLFASESKKKIPMLPKKIGIVTSPTGAAIRDILSVVKRRFAGVSVLIVPSRVQGDMAKDELISGIDYLNKRSDIDLIIISRGGGSIEDLWPFNEEIVARAIYHSKKPIISGVGHETDFTISDFVADLRAPTPSAAAELAISSREEIEKNITGLFSRLKNAVNYKMERYRENLITLKNNRVFSLPEELYAAQIQERDELVKRFEWAMEKSIGSYKERFTLVNSKLNSLSPLKTLERGYSIVSSRGKLIRDVSGIKKGDYLDIRLSNGTIKSIVEETEKEGEFSV</sequence>
<accession>A0A8A7KKY7</accession>
<dbReference type="AlphaFoldDB" id="A0A8A7KKY7"/>
<organism evidence="9 10">
    <name type="scientific">Iocasia fonsfrigidae</name>
    <dbReference type="NCBI Taxonomy" id="2682810"/>
    <lineage>
        <taxon>Bacteria</taxon>
        <taxon>Bacillati</taxon>
        <taxon>Bacillota</taxon>
        <taxon>Clostridia</taxon>
        <taxon>Halanaerobiales</taxon>
        <taxon>Halanaerobiaceae</taxon>
        <taxon>Iocasia</taxon>
    </lineage>
</organism>
<dbReference type="Pfam" id="PF13742">
    <property type="entry name" value="tRNA_anti_2"/>
    <property type="match status" value="1"/>
</dbReference>
<evidence type="ECO:0000259" key="7">
    <source>
        <dbReference type="Pfam" id="PF02601"/>
    </source>
</evidence>
<comment type="catalytic activity">
    <reaction evidence="5 6">
        <text>Exonucleolytic cleavage in either 5'- to 3'- or 3'- to 5'-direction to yield nucleoside 5'-phosphates.</text>
        <dbReference type="EC" id="3.1.11.6"/>
    </reaction>
</comment>
<evidence type="ECO:0000256" key="3">
    <source>
        <dbReference type="ARBA" id="ARBA00022801"/>
    </source>
</evidence>
<dbReference type="HAMAP" id="MF_00378">
    <property type="entry name" value="Exonuc_7_L"/>
    <property type="match status" value="1"/>
</dbReference>
<evidence type="ECO:0000256" key="2">
    <source>
        <dbReference type="ARBA" id="ARBA00022722"/>
    </source>
</evidence>
<dbReference type="CDD" id="cd04489">
    <property type="entry name" value="ExoVII_LU_OBF"/>
    <property type="match status" value="1"/>
</dbReference>
<reference evidence="9" key="1">
    <citation type="submission" date="2019-12" db="EMBL/GenBank/DDBJ databases">
        <authorList>
            <person name="zhang j."/>
            <person name="sun C.M."/>
        </authorList>
    </citation>
    <scope>NUCLEOTIDE SEQUENCE</scope>
    <source>
        <strain evidence="9">NS-1</strain>
    </source>
</reference>
<evidence type="ECO:0000256" key="1">
    <source>
        <dbReference type="ARBA" id="ARBA00022490"/>
    </source>
</evidence>
<comment type="function">
    <text evidence="5">Bidirectionally degrades single-stranded DNA into large acid-insoluble oligonucleotides, which are then degraded further into small acid-soluble oligonucleotides.</text>
</comment>
<name>A0A8A7KKY7_9FIRM</name>
<feature type="domain" description="Exonuclease VII large subunit C-terminal" evidence="7">
    <location>
        <begin position="124"/>
        <end position="339"/>
    </location>
</feature>
<dbReference type="Proteomes" id="UP000665020">
    <property type="component" value="Chromosome"/>
</dbReference>
<comment type="subunit">
    <text evidence="5">Heterooligomer composed of large and small subunits.</text>
</comment>
<dbReference type="GO" id="GO:0003676">
    <property type="term" value="F:nucleic acid binding"/>
    <property type="evidence" value="ECO:0007669"/>
    <property type="project" value="InterPro"/>
</dbReference>
<dbReference type="PANTHER" id="PTHR30008:SF0">
    <property type="entry name" value="EXODEOXYRIBONUCLEASE 7 LARGE SUBUNIT"/>
    <property type="match status" value="1"/>
</dbReference>
<keyword evidence="3 5" id="KW-0378">Hydrolase</keyword>
<proteinExistence type="inferred from homology"/>
<evidence type="ECO:0000259" key="8">
    <source>
        <dbReference type="Pfam" id="PF13742"/>
    </source>
</evidence>
<dbReference type="PANTHER" id="PTHR30008">
    <property type="entry name" value="EXODEOXYRIBONUCLEASE 7 LARGE SUBUNIT"/>
    <property type="match status" value="1"/>
</dbReference>
<dbReference type="InterPro" id="IPR003753">
    <property type="entry name" value="Exonuc_VII_L"/>
</dbReference>
<keyword evidence="4 5" id="KW-0269">Exonuclease</keyword>
<dbReference type="RefSeq" id="WP_230866932.1">
    <property type="nucleotide sequence ID" value="NZ_CP046640.1"/>
</dbReference>
<evidence type="ECO:0000256" key="5">
    <source>
        <dbReference type="HAMAP-Rule" id="MF_00378"/>
    </source>
</evidence>
<evidence type="ECO:0000313" key="10">
    <source>
        <dbReference type="Proteomes" id="UP000665020"/>
    </source>
</evidence>
<dbReference type="GO" id="GO:0009318">
    <property type="term" value="C:exodeoxyribonuclease VII complex"/>
    <property type="evidence" value="ECO:0007669"/>
    <property type="project" value="UniProtKB-UniRule"/>
</dbReference>
<evidence type="ECO:0000313" key="9">
    <source>
        <dbReference type="EMBL" id="QTL98512.1"/>
    </source>
</evidence>
<dbReference type="EC" id="3.1.11.6" evidence="5"/>
<dbReference type="GO" id="GO:0006308">
    <property type="term" value="P:DNA catabolic process"/>
    <property type="evidence" value="ECO:0007669"/>
    <property type="project" value="UniProtKB-UniRule"/>
</dbReference>